<dbReference type="AlphaFoldDB" id="A0A1F7GEZ7"/>
<name>A0A1F7GEZ7_9BACT</name>
<dbReference type="InterPro" id="IPR023214">
    <property type="entry name" value="HAD_sf"/>
</dbReference>
<dbReference type="Gene3D" id="3.40.50.1000">
    <property type="entry name" value="HAD superfamily/HAD-like"/>
    <property type="match status" value="1"/>
</dbReference>
<evidence type="ECO:0000313" key="2">
    <source>
        <dbReference type="Proteomes" id="UP000176850"/>
    </source>
</evidence>
<organism evidence="1 2">
    <name type="scientific">Candidatus Roizmanbacteria bacterium RIFCSPHIGHO2_01_FULL_39_24</name>
    <dbReference type="NCBI Taxonomy" id="1802032"/>
    <lineage>
        <taxon>Bacteria</taxon>
        <taxon>Candidatus Roizmaniibacteriota</taxon>
    </lineage>
</organism>
<evidence type="ECO:0000313" key="1">
    <source>
        <dbReference type="EMBL" id="OGK17501.1"/>
    </source>
</evidence>
<sequence>MTNMLEGELACSWDLDDTLIAREAAARAFSTVKSIVRSNELPILTPDDLPSVSREIDISPLSGRGEIFAFQRHAMREVMPGVQEVLEYRQAMGAVHFGNTGRPNKAAWVEMSHETLKRGGISHLLQEVYFTQKGMKTAISKAAWVKELKARFEHVEHTDDNEETARLISLLFPHDKCYLIQYGFWGFAYLSKDPPNLRRISVIQETVA</sequence>
<gene>
    <name evidence="1" type="ORF">A2799_03155</name>
</gene>
<evidence type="ECO:0008006" key="3">
    <source>
        <dbReference type="Google" id="ProtNLM"/>
    </source>
</evidence>
<accession>A0A1F7GEZ7</accession>
<comment type="caution">
    <text evidence="1">The sequence shown here is derived from an EMBL/GenBank/DDBJ whole genome shotgun (WGS) entry which is preliminary data.</text>
</comment>
<dbReference type="EMBL" id="MFZH01000044">
    <property type="protein sequence ID" value="OGK17501.1"/>
    <property type="molecule type" value="Genomic_DNA"/>
</dbReference>
<dbReference type="Proteomes" id="UP000176850">
    <property type="component" value="Unassembled WGS sequence"/>
</dbReference>
<proteinExistence type="predicted"/>
<reference evidence="1 2" key="1">
    <citation type="journal article" date="2016" name="Nat. Commun.">
        <title>Thousands of microbial genomes shed light on interconnected biogeochemical processes in an aquifer system.</title>
        <authorList>
            <person name="Anantharaman K."/>
            <person name="Brown C.T."/>
            <person name="Hug L.A."/>
            <person name="Sharon I."/>
            <person name="Castelle C.J."/>
            <person name="Probst A.J."/>
            <person name="Thomas B.C."/>
            <person name="Singh A."/>
            <person name="Wilkins M.J."/>
            <person name="Karaoz U."/>
            <person name="Brodie E.L."/>
            <person name="Williams K.H."/>
            <person name="Hubbard S.S."/>
            <person name="Banfield J.F."/>
        </authorList>
    </citation>
    <scope>NUCLEOTIDE SEQUENCE [LARGE SCALE GENOMIC DNA]</scope>
</reference>
<protein>
    <recommendedName>
        <fullName evidence="3">HAD family hydrolase</fullName>
    </recommendedName>
</protein>